<evidence type="ECO:0000256" key="2">
    <source>
        <dbReference type="ARBA" id="ARBA00005102"/>
    </source>
</evidence>
<dbReference type="InterPro" id="IPR046373">
    <property type="entry name" value="Acyl-CoA_Oxase/DH_mid-dom_sf"/>
</dbReference>
<sequence length="380" mass="41181">MRTSPDDPDHEAFRQRCRDFLERDVVPHHAQWERDGIVGRDFWRGAGKAGLLAMGAPAELGGAGRPEFRYAALLTEELIRARVTAPGIVAHNDVAASYLLARTTPEQRSRWVPGLAAGELVAAIAISEPTGGSDLAALRTTARREGEHYVLNGEKAFITNGENADVVVVACRTSDAPGTRGISLIVVERGTPGFTRGERLPTLGWLASDTCNLRFEDCRVPAENLIGAEGAGSMYLMSGMPRERLSIAVVAVSAAELVLADALEHARTRQAFGGTLGSLQHNRFTLATLDTEVSIARVFLEHCIDELDEGRLTVADAAKVKWWTTELQVRVADRALQLHGGHGYLAGNDVSREWINSRVQTIYGGPTEVMKELIGRSLGL</sequence>
<name>A0A7K3LYS0_9ACTN</name>
<dbReference type="Proteomes" id="UP000460435">
    <property type="component" value="Unassembled WGS sequence"/>
</dbReference>
<feature type="domain" description="Acyl-CoA dehydrogenase/oxidase C-terminal" evidence="11">
    <location>
        <begin position="231"/>
        <end position="378"/>
    </location>
</feature>
<dbReference type="Gene3D" id="2.40.110.10">
    <property type="entry name" value="Butyryl-CoA Dehydrogenase, subunit A, domain 2"/>
    <property type="match status" value="1"/>
</dbReference>
<dbReference type="FunFam" id="2.40.110.10:FF:000001">
    <property type="entry name" value="Acyl-CoA dehydrogenase, mitochondrial"/>
    <property type="match status" value="1"/>
</dbReference>
<feature type="domain" description="Acyl-CoA oxidase/dehydrogenase middle" evidence="12">
    <location>
        <begin position="123"/>
        <end position="218"/>
    </location>
</feature>
<keyword evidence="4 10" id="KW-0285">Flavoprotein</keyword>
<dbReference type="Pfam" id="PF02771">
    <property type="entry name" value="Acyl-CoA_dh_N"/>
    <property type="match status" value="1"/>
</dbReference>
<evidence type="ECO:0000256" key="8">
    <source>
        <dbReference type="ARBA" id="ARBA00040394"/>
    </source>
</evidence>
<comment type="function">
    <text evidence="7">Catalyzes the dehydrogenation at the alpha-beta position of ACP-bound acyl chains. This results in the introduction of a double bond in the lipidic chain, which is further transferred to the epsilon-amino group of lysine residue in the mycobactin core by MbtK.</text>
</comment>
<dbReference type="GO" id="GO:0050660">
    <property type="term" value="F:flavin adenine dinucleotide binding"/>
    <property type="evidence" value="ECO:0007669"/>
    <property type="project" value="InterPro"/>
</dbReference>
<comment type="cofactor">
    <cofactor evidence="1 10">
        <name>FAD</name>
        <dbReference type="ChEBI" id="CHEBI:57692"/>
    </cofactor>
</comment>
<gene>
    <name evidence="14" type="ORF">F7O44_01975</name>
</gene>
<dbReference type="PANTHER" id="PTHR48083:SF20">
    <property type="entry name" value="LONG-CHAIN SPECIFIC ACYL-COA DEHYDROGENASE, MITOCHONDRIAL"/>
    <property type="match status" value="1"/>
</dbReference>
<dbReference type="GO" id="GO:0003995">
    <property type="term" value="F:acyl-CoA dehydrogenase activity"/>
    <property type="evidence" value="ECO:0007669"/>
    <property type="project" value="InterPro"/>
</dbReference>
<feature type="domain" description="Acyl-CoA dehydrogenase/oxidase N-terminal" evidence="13">
    <location>
        <begin position="8"/>
        <end position="119"/>
    </location>
</feature>
<evidence type="ECO:0000313" key="15">
    <source>
        <dbReference type="Proteomes" id="UP000460435"/>
    </source>
</evidence>
<evidence type="ECO:0000256" key="5">
    <source>
        <dbReference type="ARBA" id="ARBA00022827"/>
    </source>
</evidence>
<reference evidence="14 15" key="1">
    <citation type="submission" date="2019-11" db="EMBL/GenBank/DDBJ databases">
        <authorList>
            <person name="Li X.-J."/>
            <person name="Feng X.-M."/>
        </authorList>
    </citation>
    <scope>NUCLEOTIDE SEQUENCE [LARGE SCALE GENOMIC DNA]</scope>
    <source>
        <strain evidence="14 15">XMNu-373</strain>
    </source>
</reference>
<dbReference type="InterPro" id="IPR006089">
    <property type="entry name" value="Acyl-CoA_DH_CS"/>
</dbReference>
<dbReference type="InterPro" id="IPR013786">
    <property type="entry name" value="AcylCoA_DH/ox_N"/>
</dbReference>
<dbReference type="RefSeq" id="WP_162448502.1">
    <property type="nucleotide sequence ID" value="NZ_WLZY01000001.1"/>
</dbReference>
<dbReference type="GO" id="GO:0005737">
    <property type="term" value="C:cytoplasm"/>
    <property type="evidence" value="ECO:0007669"/>
    <property type="project" value="TreeGrafter"/>
</dbReference>
<dbReference type="Pfam" id="PF00441">
    <property type="entry name" value="Acyl-CoA_dh_1"/>
    <property type="match status" value="1"/>
</dbReference>
<dbReference type="GO" id="GO:0033539">
    <property type="term" value="P:fatty acid beta-oxidation using acyl-CoA dehydrogenase"/>
    <property type="evidence" value="ECO:0007669"/>
    <property type="project" value="TreeGrafter"/>
</dbReference>
<evidence type="ECO:0000256" key="10">
    <source>
        <dbReference type="RuleBase" id="RU362125"/>
    </source>
</evidence>
<evidence type="ECO:0000256" key="1">
    <source>
        <dbReference type="ARBA" id="ARBA00001974"/>
    </source>
</evidence>
<dbReference type="InterPro" id="IPR009075">
    <property type="entry name" value="AcylCo_DH/oxidase_C"/>
</dbReference>
<dbReference type="InterPro" id="IPR006091">
    <property type="entry name" value="Acyl-CoA_Oxase/DH_mid-dom"/>
</dbReference>
<protein>
    <recommendedName>
        <fullName evidence="8">Acyl-[acyl-carrier-protein] dehydrogenase MbtN</fullName>
    </recommendedName>
    <alternativeName>
        <fullName evidence="9">Mycobactin synthase protein N</fullName>
    </alternativeName>
</protein>
<dbReference type="InterPro" id="IPR050741">
    <property type="entry name" value="Acyl-CoA_dehydrogenase"/>
</dbReference>
<proteinExistence type="inferred from homology"/>
<comment type="pathway">
    <text evidence="2">Siderophore biosynthesis; mycobactin biosynthesis.</text>
</comment>
<dbReference type="Gene3D" id="1.20.140.10">
    <property type="entry name" value="Butyryl-CoA Dehydrogenase, subunit A, domain 3"/>
    <property type="match status" value="1"/>
</dbReference>
<evidence type="ECO:0000259" key="11">
    <source>
        <dbReference type="Pfam" id="PF00441"/>
    </source>
</evidence>
<dbReference type="SUPFAM" id="SSF47203">
    <property type="entry name" value="Acyl-CoA dehydrogenase C-terminal domain-like"/>
    <property type="match status" value="1"/>
</dbReference>
<evidence type="ECO:0000259" key="13">
    <source>
        <dbReference type="Pfam" id="PF02771"/>
    </source>
</evidence>
<dbReference type="AlphaFoldDB" id="A0A7K3LYS0"/>
<keyword evidence="15" id="KW-1185">Reference proteome</keyword>
<dbReference type="SUPFAM" id="SSF56645">
    <property type="entry name" value="Acyl-CoA dehydrogenase NM domain-like"/>
    <property type="match status" value="1"/>
</dbReference>
<evidence type="ECO:0000256" key="4">
    <source>
        <dbReference type="ARBA" id="ARBA00022630"/>
    </source>
</evidence>
<dbReference type="InterPro" id="IPR009100">
    <property type="entry name" value="AcylCoA_DH/oxidase_NM_dom_sf"/>
</dbReference>
<accession>A0A7K3LYS0</accession>
<evidence type="ECO:0000256" key="9">
    <source>
        <dbReference type="ARBA" id="ARBA00042660"/>
    </source>
</evidence>
<dbReference type="PANTHER" id="PTHR48083">
    <property type="entry name" value="MEDIUM-CHAIN SPECIFIC ACYL-COA DEHYDROGENASE, MITOCHONDRIAL-RELATED"/>
    <property type="match status" value="1"/>
</dbReference>
<dbReference type="Gene3D" id="1.10.540.10">
    <property type="entry name" value="Acyl-CoA dehydrogenase/oxidase, N-terminal domain"/>
    <property type="match status" value="1"/>
</dbReference>
<dbReference type="InterPro" id="IPR036250">
    <property type="entry name" value="AcylCo_DH-like_C"/>
</dbReference>
<keyword evidence="6 10" id="KW-0560">Oxidoreductase</keyword>
<evidence type="ECO:0000256" key="3">
    <source>
        <dbReference type="ARBA" id="ARBA00009347"/>
    </source>
</evidence>
<dbReference type="InterPro" id="IPR037069">
    <property type="entry name" value="AcylCoA_DH/ox_N_sf"/>
</dbReference>
<organism evidence="14 15">
    <name type="scientific">Phytoactinopolyspora mesophila</name>
    <dbReference type="NCBI Taxonomy" id="2650750"/>
    <lineage>
        <taxon>Bacteria</taxon>
        <taxon>Bacillati</taxon>
        <taxon>Actinomycetota</taxon>
        <taxon>Actinomycetes</taxon>
        <taxon>Jiangellales</taxon>
        <taxon>Jiangellaceae</taxon>
        <taxon>Phytoactinopolyspora</taxon>
    </lineage>
</organism>
<comment type="caution">
    <text evidence="14">The sequence shown here is derived from an EMBL/GenBank/DDBJ whole genome shotgun (WGS) entry which is preliminary data.</text>
</comment>
<dbReference type="Pfam" id="PF02770">
    <property type="entry name" value="Acyl-CoA_dh_M"/>
    <property type="match status" value="1"/>
</dbReference>
<evidence type="ECO:0000313" key="14">
    <source>
        <dbReference type="EMBL" id="NDL55832.1"/>
    </source>
</evidence>
<keyword evidence="5 10" id="KW-0274">FAD</keyword>
<evidence type="ECO:0000256" key="6">
    <source>
        <dbReference type="ARBA" id="ARBA00023002"/>
    </source>
</evidence>
<evidence type="ECO:0000259" key="12">
    <source>
        <dbReference type="Pfam" id="PF02770"/>
    </source>
</evidence>
<comment type="similarity">
    <text evidence="3 10">Belongs to the acyl-CoA dehydrogenase family.</text>
</comment>
<dbReference type="EMBL" id="WLZY01000001">
    <property type="protein sequence ID" value="NDL55832.1"/>
    <property type="molecule type" value="Genomic_DNA"/>
</dbReference>
<evidence type="ECO:0000256" key="7">
    <source>
        <dbReference type="ARBA" id="ARBA00037085"/>
    </source>
</evidence>
<dbReference type="PROSITE" id="PS00072">
    <property type="entry name" value="ACYL_COA_DH_1"/>
    <property type="match status" value="1"/>
</dbReference>